<proteinExistence type="predicted"/>
<keyword evidence="1" id="KW-0808">Transferase</keyword>
<keyword evidence="1" id="KW-0489">Methyltransferase</keyword>
<dbReference type="Proteomes" id="UP000019254">
    <property type="component" value="Unassembled WGS sequence"/>
</dbReference>
<dbReference type="EMBL" id="AODE01000042">
    <property type="protein sequence ID" value="EUJ25424.1"/>
    <property type="molecule type" value="Genomic_DNA"/>
</dbReference>
<comment type="caution">
    <text evidence="1">The sequence shown here is derived from an EMBL/GenBank/DDBJ whole genome shotgun (WGS) entry which is preliminary data.</text>
</comment>
<dbReference type="GO" id="GO:0032259">
    <property type="term" value="P:methylation"/>
    <property type="evidence" value="ECO:0007669"/>
    <property type="project" value="UniProtKB-KW"/>
</dbReference>
<dbReference type="AlphaFoldDB" id="W7BE83"/>
<name>W7BE83_9LIST</name>
<dbReference type="STRING" id="1265820.PCORN_17274"/>
<dbReference type="GO" id="GO:0008168">
    <property type="term" value="F:methyltransferase activity"/>
    <property type="evidence" value="ECO:0007669"/>
    <property type="project" value="UniProtKB-KW"/>
</dbReference>
<sequence length="33" mass="3909">MAEESVSSKEAIKQVMKTRQLPKREVYQAYHEL</sequence>
<evidence type="ECO:0000313" key="1">
    <source>
        <dbReference type="EMBL" id="EUJ25424.1"/>
    </source>
</evidence>
<organism evidence="1 2">
    <name type="scientific">Listeria cornellensis FSL F6-0969</name>
    <dbReference type="NCBI Taxonomy" id="1265820"/>
    <lineage>
        <taxon>Bacteria</taxon>
        <taxon>Bacillati</taxon>
        <taxon>Bacillota</taxon>
        <taxon>Bacilli</taxon>
        <taxon>Bacillales</taxon>
        <taxon>Listeriaceae</taxon>
        <taxon>Listeria</taxon>
    </lineage>
</organism>
<accession>W7BE83</accession>
<protein>
    <submittedName>
        <fullName evidence="1">Tetrapyrrole methylase family protein</fullName>
    </submittedName>
</protein>
<gene>
    <name evidence="1" type="ORF">PCORN_17274</name>
</gene>
<evidence type="ECO:0000313" key="2">
    <source>
        <dbReference type="Proteomes" id="UP000019254"/>
    </source>
</evidence>
<keyword evidence="2" id="KW-1185">Reference proteome</keyword>
<reference evidence="1 2" key="1">
    <citation type="journal article" date="2014" name="Int. J. Syst. Evol. Microbiol.">
        <title>Listeria floridensis sp. nov., Listeria aquatica sp. nov., Listeria cornellensis sp. nov., Listeria riparia sp. nov. and Listeria grandensis sp. nov., from agricultural and natural environments.</title>
        <authorList>
            <person name="den Bakker H.C."/>
            <person name="Warchocki S."/>
            <person name="Wright E.M."/>
            <person name="Allred A.F."/>
            <person name="Ahlstrom C."/>
            <person name="Manuel C.S."/>
            <person name="Stasiewicz M.J."/>
            <person name="Burrell A."/>
            <person name="Roof S."/>
            <person name="Strawn L."/>
            <person name="Fortes E.D."/>
            <person name="Nightingale K.K."/>
            <person name="Kephart D."/>
            <person name="Wiedmann M."/>
        </authorList>
    </citation>
    <scope>NUCLEOTIDE SEQUENCE [LARGE SCALE GENOMIC DNA]</scope>
    <source>
        <strain evidence="2">FSL F6-969</strain>
    </source>
</reference>